<dbReference type="Proteomes" id="UP001477672">
    <property type="component" value="Unassembled WGS sequence"/>
</dbReference>
<protein>
    <submittedName>
        <fullName evidence="1">Uncharacterized protein</fullName>
    </submittedName>
</protein>
<accession>A0ABV1GC63</accession>
<evidence type="ECO:0000313" key="1">
    <source>
        <dbReference type="EMBL" id="MEQ2519423.1"/>
    </source>
</evidence>
<gene>
    <name evidence="1" type="ORF">WMO24_03070</name>
</gene>
<sequence>MSGDALQEGASCGGTITGLTNLSMYDTLQVGKNFHKSVFSFTDPCVRKDGILFHYTGFAQNDNIGLRCIRTGIKMKERKSPQKREKKALCDENNCGIV</sequence>
<comment type="caution">
    <text evidence="1">The sequence shown here is derived from an EMBL/GenBank/DDBJ whole genome shotgun (WGS) entry which is preliminary data.</text>
</comment>
<name>A0ABV1GC63_9FIRM</name>
<dbReference type="EMBL" id="JBBMFA010000053">
    <property type="protein sequence ID" value="MEQ2519423.1"/>
    <property type="molecule type" value="Genomic_DNA"/>
</dbReference>
<keyword evidence="2" id="KW-1185">Reference proteome</keyword>
<evidence type="ECO:0000313" key="2">
    <source>
        <dbReference type="Proteomes" id="UP001477672"/>
    </source>
</evidence>
<reference evidence="1 2" key="1">
    <citation type="submission" date="2024-03" db="EMBL/GenBank/DDBJ databases">
        <title>Human intestinal bacterial collection.</title>
        <authorList>
            <person name="Pauvert C."/>
            <person name="Hitch T.C.A."/>
            <person name="Clavel T."/>
        </authorList>
    </citation>
    <scope>NUCLEOTIDE SEQUENCE [LARGE SCALE GENOMIC DNA]</scope>
    <source>
        <strain evidence="1 2">CLA-JM-H11</strain>
    </source>
</reference>
<organism evidence="1 2">
    <name type="scientific">Ruthenibacterium intestinale</name>
    <dbReference type="NCBI Taxonomy" id="3133163"/>
    <lineage>
        <taxon>Bacteria</taxon>
        <taxon>Bacillati</taxon>
        <taxon>Bacillota</taxon>
        <taxon>Clostridia</taxon>
        <taxon>Eubacteriales</taxon>
        <taxon>Oscillospiraceae</taxon>
        <taxon>Ruthenibacterium</taxon>
    </lineage>
</organism>
<proteinExistence type="predicted"/>